<dbReference type="EMBL" id="JAUZEE010000011">
    <property type="protein sequence ID" value="MDP4302379.1"/>
    <property type="molecule type" value="Genomic_DNA"/>
</dbReference>
<reference evidence="2 3" key="1">
    <citation type="submission" date="2023-08" db="EMBL/GenBank/DDBJ databases">
        <authorList>
            <person name="Roldan D.M."/>
            <person name="Menes R.J."/>
        </authorList>
    </citation>
    <scope>NUCLEOTIDE SEQUENCE [LARGE SCALE GENOMIC DNA]</scope>
    <source>
        <strain evidence="2 3">CCM 2812</strain>
    </source>
</reference>
<feature type="region of interest" description="Disordered" evidence="1">
    <location>
        <begin position="1"/>
        <end position="22"/>
    </location>
</feature>
<dbReference type="InterPro" id="IPR032720">
    <property type="entry name" value="Cys_rich_CWC"/>
</dbReference>
<gene>
    <name evidence="2" type="ORF">Q8X39_17210</name>
</gene>
<dbReference type="Proteomes" id="UP001235760">
    <property type="component" value="Unassembled WGS sequence"/>
</dbReference>
<feature type="compositionally biased region" description="Polar residues" evidence="1">
    <location>
        <begin position="1"/>
        <end position="11"/>
    </location>
</feature>
<proteinExistence type="predicted"/>
<accession>A0ABT9G7C7</accession>
<dbReference type="Pfam" id="PF14375">
    <property type="entry name" value="Cys_rich_CWC"/>
    <property type="match status" value="1"/>
</dbReference>
<evidence type="ECO:0000256" key="1">
    <source>
        <dbReference type="SAM" id="MobiDB-lite"/>
    </source>
</evidence>
<protein>
    <submittedName>
        <fullName evidence="2">Cysteine-rich CWC family protein</fullName>
    </submittedName>
</protein>
<dbReference type="RefSeq" id="WP_305750920.1">
    <property type="nucleotide sequence ID" value="NZ_JAUZEE010000011.1"/>
</dbReference>
<comment type="caution">
    <text evidence="2">The sequence shown here is derived from an EMBL/GenBank/DDBJ whole genome shotgun (WGS) entry which is preliminary data.</text>
</comment>
<evidence type="ECO:0000313" key="2">
    <source>
        <dbReference type="EMBL" id="MDP4302379.1"/>
    </source>
</evidence>
<name>A0ABT9G7C7_LEPDI</name>
<keyword evidence="3" id="KW-1185">Reference proteome</keyword>
<sequence length="79" mass="8039">MIETSSASQRQAPAAGPDRCPRCGGPFRCGVADAGPCACTRITLDTATLTQLRGQYAGCLCLGCLAELAELAAAPRAPD</sequence>
<organism evidence="2 3">
    <name type="scientific">Leptothrix discophora</name>
    <dbReference type="NCBI Taxonomy" id="89"/>
    <lineage>
        <taxon>Bacteria</taxon>
        <taxon>Pseudomonadati</taxon>
        <taxon>Pseudomonadota</taxon>
        <taxon>Betaproteobacteria</taxon>
        <taxon>Burkholderiales</taxon>
        <taxon>Sphaerotilaceae</taxon>
        <taxon>Leptothrix</taxon>
    </lineage>
</organism>
<evidence type="ECO:0000313" key="3">
    <source>
        <dbReference type="Proteomes" id="UP001235760"/>
    </source>
</evidence>